<name>A0A2N9YHT4_9GAMM</name>
<dbReference type="OrthoDB" id="5583261at2"/>
<dbReference type="EMBL" id="CP018889">
    <property type="protein sequence ID" value="AUI69945.2"/>
    <property type="molecule type" value="Genomic_DNA"/>
</dbReference>
<evidence type="ECO:0008006" key="3">
    <source>
        <dbReference type="Google" id="ProtNLM"/>
    </source>
</evidence>
<dbReference type="Proteomes" id="UP000234271">
    <property type="component" value="Chromosome"/>
</dbReference>
<proteinExistence type="predicted"/>
<evidence type="ECO:0000313" key="2">
    <source>
        <dbReference type="Proteomes" id="UP000234271"/>
    </source>
</evidence>
<dbReference type="STRING" id="288004.AL038_08925"/>
<dbReference type="AlphaFoldDB" id="A0A2N9YHT4"/>
<organism evidence="1 2">
    <name type="scientific">Beggiatoa leptomitoformis</name>
    <dbReference type="NCBI Taxonomy" id="288004"/>
    <lineage>
        <taxon>Bacteria</taxon>
        <taxon>Pseudomonadati</taxon>
        <taxon>Pseudomonadota</taxon>
        <taxon>Gammaproteobacteria</taxon>
        <taxon>Thiotrichales</taxon>
        <taxon>Thiotrichaceae</taxon>
        <taxon>Beggiatoa</taxon>
    </lineage>
</organism>
<sequence>MTPPNSLIKPSLLMRYFHLLIVLTLFYAPSGFASFDIDCDDNLGQLTVALQAEHLLSCNDELAGTDFLNPYNDTRINLMLILEDLKSIPLDIVKAETTDNENIRYEIPFYYKDLFNSQSPPQSDTNEAKPVESIGLTLEQLVTQLGVDKELIKTTGYQEAQCISNDSLAAQLFLTTLNNLSISTEEKQILAKTRLQLLGLCQATPAAALTIPVNTPIAQEMATYLQGINYFYSSDFANAANEFKKLSTSEQAWLKETALYMLARTALNDTQADESFVETQLNQYLTHYPQGAYADSARGLFRRLYWLSNNQAKLAKTLATAINSQPSLYTEQLFEFINEAEHALFFPYTDTENPKPSFLSTSLDWDAPLLYAVAVLVRMRTNAEKPIESIPLAVLQDKQTSFTQAGLGALHTYLLLADTYFVQKDYAAVLQKTTNQTISSPVSMTTFSTLTLRALAFEKTKQWEKAETIWLDLFKNTQHPIQQRQLQLALALNYEQSGRLQSIFAKDSAVTDKRLQHLLIQRSASAKLLEDILNTPDIEALTKAIALKTLLFKQLIHANYAEFTRIYQQYPIKDYPDFKELQNFQWTGEPLATDDDHYTCQPLLKTAQRLAQNKNDAVALNCVGEFFRLFFYYNYAEVYLFYDVNFSAPHGDKPYYLGEMPDYFAGKTYTRLDYSLAVIDNPKAPDQAKAYALYRAINCFATSGANHCGRQEIPQTQRANWFKLLKQKYKETDWAIQQKYYW</sequence>
<keyword evidence="2" id="KW-1185">Reference proteome</keyword>
<dbReference type="RefSeq" id="WP_145917081.1">
    <property type="nucleotide sequence ID" value="NZ_CP012373.2"/>
</dbReference>
<protein>
    <recommendedName>
        <fullName evidence="3">Outer membrane assembly lipoprotein YfiO</fullName>
    </recommendedName>
</protein>
<gene>
    <name evidence="1" type="ORF">BLE401_15385</name>
</gene>
<reference evidence="2" key="1">
    <citation type="submission" date="2016-12" db="EMBL/GenBank/DDBJ databases">
        <title>Complete Genome Sequence of Beggiatoa leptomitiformis D-401.</title>
        <authorList>
            <person name="Fomenkov A."/>
            <person name="Vincze T."/>
            <person name="Grabovich M."/>
            <person name="Anton B.P."/>
            <person name="Dubinina G."/>
            <person name="Orlova M."/>
            <person name="Belousova E."/>
            <person name="Roberts R.J."/>
        </authorList>
    </citation>
    <scope>NUCLEOTIDE SEQUENCE [LARGE SCALE GENOMIC DNA]</scope>
    <source>
        <strain evidence="2">D-401</strain>
    </source>
</reference>
<evidence type="ECO:0000313" key="1">
    <source>
        <dbReference type="EMBL" id="AUI69945.2"/>
    </source>
</evidence>
<accession>A0A2N9YHT4</accession>